<proteinExistence type="predicted"/>
<gene>
    <name evidence="2" type="ORF">A2785_02885</name>
</gene>
<sequence length="103" mass="10777">METEKKSKDARKAVLDGLKVLGIAALLLGFCGISGWYMVWLQRDGGASMSDVIWLYKCLTDSPQAVGCGLLTAGNAGLAGMGLVVVATTLLMAVARLGRSSTR</sequence>
<keyword evidence="1" id="KW-0812">Transmembrane</keyword>
<dbReference type="EMBL" id="MHCI01000014">
    <property type="protein sequence ID" value="OGY16515.1"/>
    <property type="molecule type" value="Genomic_DNA"/>
</dbReference>
<dbReference type="Proteomes" id="UP000179069">
    <property type="component" value="Unassembled WGS sequence"/>
</dbReference>
<feature type="transmembrane region" description="Helical" evidence="1">
    <location>
        <begin position="76"/>
        <end position="95"/>
    </location>
</feature>
<reference evidence="2 3" key="1">
    <citation type="journal article" date="2016" name="Nat. Commun.">
        <title>Thousands of microbial genomes shed light on interconnected biogeochemical processes in an aquifer system.</title>
        <authorList>
            <person name="Anantharaman K."/>
            <person name="Brown C.T."/>
            <person name="Hug L.A."/>
            <person name="Sharon I."/>
            <person name="Castelle C.J."/>
            <person name="Probst A.J."/>
            <person name="Thomas B.C."/>
            <person name="Singh A."/>
            <person name="Wilkins M.J."/>
            <person name="Karaoz U."/>
            <person name="Brodie E.L."/>
            <person name="Williams K.H."/>
            <person name="Hubbard S.S."/>
            <person name="Banfield J.F."/>
        </authorList>
    </citation>
    <scope>NUCLEOTIDE SEQUENCE [LARGE SCALE GENOMIC DNA]</scope>
</reference>
<evidence type="ECO:0000256" key="1">
    <source>
        <dbReference type="SAM" id="Phobius"/>
    </source>
</evidence>
<dbReference type="AlphaFoldDB" id="A0A1G1VM90"/>
<evidence type="ECO:0000313" key="2">
    <source>
        <dbReference type="EMBL" id="OGY16515.1"/>
    </source>
</evidence>
<name>A0A1G1VM90_9BACT</name>
<feature type="transmembrane region" description="Helical" evidence="1">
    <location>
        <begin position="20"/>
        <end position="40"/>
    </location>
</feature>
<keyword evidence="1" id="KW-0472">Membrane</keyword>
<accession>A0A1G1VM90</accession>
<evidence type="ECO:0000313" key="3">
    <source>
        <dbReference type="Proteomes" id="UP000179069"/>
    </source>
</evidence>
<organism evidence="2 3">
    <name type="scientific">Candidatus Chisholmbacteria bacterium RIFCSPHIGHO2_01_FULL_49_18</name>
    <dbReference type="NCBI Taxonomy" id="1797590"/>
    <lineage>
        <taxon>Bacteria</taxon>
        <taxon>Candidatus Chisholmiibacteriota</taxon>
    </lineage>
</organism>
<protein>
    <submittedName>
        <fullName evidence="2">Uncharacterized protein</fullName>
    </submittedName>
</protein>
<comment type="caution">
    <text evidence="2">The sequence shown here is derived from an EMBL/GenBank/DDBJ whole genome shotgun (WGS) entry which is preliminary data.</text>
</comment>
<keyword evidence="1" id="KW-1133">Transmembrane helix</keyword>